<dbReference type="Proteomes" id="UP000230002">
    <property type="component" value="Unassembled WGS sequence"/>
</dbReference>
<gene>
    <name evidence="1" type="ORF">GSI_00604</name>
</gene>
<comment type="caution">
    <text evidence="1">The sequence shown here is derived from an EMBL/GenBank/DDBJ whole genome shotgun (WGS) entry which is preliminary data.</text>
</comment>
<keyword evidence="2" id="KW-1185">Reference proteome</keyword>
<dbReference type="Pfam" id="PF12138">
    <property type="entry name" value="Spherulin4"/>
    <property type="match status" value="1"/>
</dbReference>
<dbReference type="OrthoDB" id="5342184at2759"/>
<evidence type="ECO:0000313" key="1">
    <source>
        <dbReference type="EMBL" id="PIL36914.1"/>
    </source>
</evidence>
<dbReference type="InterPro" id="IPR021986">
    <property type="entry name" value="Spherulin4"/>
</dbReference>
<proteinExistence type="predicted"/>
<sequence>MHIAPAATSAAATLFSGVLIPLYINPVGGPGCSGWGSLLSTIAAHPTVPYYAVINPNSGPGGAGTQPGAEYQQCIPILRAASDSVVVLGYVPSWEADSSKAAGVISDVNTYAGWSSSYRVDGIFFDQVSGAASDFSAYTNYTSHARQTFDFIALNPGAAPADTDYYDLADILLTAENFYDQFSPSQLSLGSATPPSQQAIVLTDAPSTPPTALISKLITTDKVGAFWVTDDSQANGANPYDTLPADIETFVAAIVAAQA</sequence>
<dbReference type="EMBL" id="AYKW01000001">
    <property type="protein sequence ID" value="PIL36914.1"/>
    <property type="molecule type" value="Genomic_DNA"/>
</dbReference>
<dbReference type="PANTHER" id="PTHR35040">
    <property type="match status" value="1"/>
</dbReference>
<evidence type="ECO:0008006" key="3">
    <source>
        <dbReference type="Google" id="ProtNLM"/>
    </source>
</evidence>
<evidence type="ECO:0000313" key="2">
    <source>
        <dbReference type="Proteomes" id="UP000230002"/>
    </source>
</evidence>
<dbReference type="PANTHER" id="PTHR35040:SF9">
    <property type="entry name" value="4-LIKE CELL SURFACE PROTEIN, PUTATIVE (AFU_ORTHOLOGUE AFUA_4G14080)-RELATED"/>
    <property type="match status" value="1"/>
</dbReference>
<name>A0A2G8ST33_9APHY</name>
<reference evidence="1 2" key="1">
    <citation type="journal article" date="2015" name="Sci. Rep.">
        <title>Chromosome-level genome map provides insights into diverse defense mechanisms in the medicinal fungus Ganoderma sinense.</title>
        <authorList>
            <person name="Zhu Y."/>
            <person name="Xu J."/>
            <person name="Sun C."/>
            <person name="Zhou S."/>
            <person name="Xu H."/>
            <person name="Nelson D.R."/>
            <person name="Qian J."/>
            <person name="Song J."/>
            <person name="Luo H."/>
            <person name="Xiang L."/>
            <person name="Li Y."/>
            <person name="Xu Z."/>
            <person name="Ji A."/>
            <person name="Wang L."/>
            <person name="Lu S."/>
            <person name="Hayward A."/>
            <person name="Sun W."/>
            <person name="Li X."/>
            <person name="Schwartz D.C."/>
            <person name="Wang Y."/>
            <person name="Chen S."/>
        </authorList>
    </citation>
    <scope>NUCLEOTIDE SEQUENCE [LARGE SCALE GENOMIC DNA]</scope>
    <source>
        <strain evidence="1 2">ZZ0214-1</strain>
    </source>
</reference>
<organism evidence="1 2">
    <name type="scientific">Ganoderma sinense ZZ0214-1</name>
    <dbReference type="NCBI Taxonomy" id="1077348"/>
    <lineage>
        <taxon>Eukaryota</taxon>
        <taxon>Fungi</taxon>
        <taxon>Dikarya</taxon>
        <taxon>Basidiomycota</taxon>
        <taxon>Agaricomycotina</taxon>
        <taxon>Agaricomycetes</taxon>
        <taxon>Polyporales</taxon>
        <taxon>Polyporaceae</taxon>
        <taxon>Ganoderma</taxon>
    </lineage>
</organism>
<protein>
    <recommendedName>
        <fullName evidence="3">Spherulin 4-like cell surface protein</fullName>
    </recommendedName>
</protein>
<dbReference type="AlphaFoldDB" id="A0A2G8ST33"/>
<accession>A0A2G8ST33</accession>